<dbReference type="Pfam" id="PF00452">
    <property type="entry name" value="Bcl-2"/>
    <property type="match status" value="1"/>
</dbReference>
<dbReference type="RefSeq" id="YP_010084379.1">
    <property type="nucleotide sequence ID" value="NC_055135.1"/>
</dbReference>
<keyword evidence="1" id="KW-0472">Membrane</keyword>
<evidence type="ECO:0000259" key="2">
    <source>
        <dbReference type="SMART" id="SM00337"/>
    </source>
</evidence>
<dbReference type="Gene3D" id="1.10.437.10">
    <property type="entry name" value="Blc2-like"/>
    <property type="match status" value="1"/>
</dbReference>
<feature type="domain" description="Bcl-2 Bcl-2 homology region 1-3" evidence="2">
    <location>
        <begin position="36"/>
        <end position="134"/>
    </location>
</feature>
<evidence type="ECO:0000313" key="4">
    <source>
        <dbReference type="Proteomes" id="UP000134372"/>
    </source>
</evidence>
<dbReference type="EMBL" id="KF703446">
    <property type="protein sequence ID" value="AGY30698.1"/>
    <property type="molecule type" value="Genomic_DNA"/>
</dbReference>
<feature type="transmembrane region" description="Helical" evidence="1">
    <location>
        <begin position="153"/>
        <end position="173"/>
    </location>
</feature>
<dbReference type="InterPro" id="IPR036834">
    <property type="entry name" value="Bcl-2-like_sf"/>
</dbReference>
<keyword evidence="4" id="KW-1185">Reference proteome</keyword>
<reference evidence="3 4" key="1">
    <citation type="journal article" date="2013" name="J. Virol.">
        <title>Next-Generation Sequence Analysis of the Genome of RFHVMn, the Macaque Homolog of Kaposi's Sarcoma (KS)-Associated Herpesvirus, from a KS-Like Tumor of a Pig-Tailed Macaque.</title>
        <authorList>
            <person name="Bruce A.G."/>
            <person name="Ryan J.T."/>
            <person name="Thomas M.J."/>
            <person name="Peng X."/>
            <person name="Grundhoff A."/>
            <person name="Tsai C.C."/>
            <person name="Rose T.M."/>
        </authorList>
    </citation>
    <scope>NUCLEOTIDE SEQUENCE [LARGE SCALE GENOMIC DNA]</scope>
    <source>
        <strain evidence="3">RFHVMnM78114</strain>
    </source>
</reference>
<dbReference type="InterPro" id="IPR002475">
    <property type="entry name" value="Bcl2-like"/>
</dbReference>
<dbReference type="InterPro" id="IPR046371">
    <property type="entry name" value="Bcl-2_BH1-3"/>
</dbReference>
<sequence length="178" mass="20012">MQSRQLPPDVAAIEGILLVCGLDRPEYVHHPVLSPIRTCVSYIVRTRAEDFNQMLDDARIESVAGLARLGRGMLHMNREGGMNWGRALALLALGCTAIRRLSPNRHLTAFAMGMFPLYMYQAIGPQWFRAHGGWSGFKIYCERYTQEQETLRLLLVFAAVGLVAAVSACWVAYRRGSW</sequence>
<dbReference type="SUPFAM" id="SSF56854">
    <property type="entry name" value="Bcl-2 inhibitors of programmed cell death"/>
    <property type="match status" value="1"/>
</dbReference>
<keyword evidence="1" id="KW-0812">Transmembrane</keyword>
<organism evidence="3 4">
    <name type="scientific">Retroperitoneal fibromatosis-associated herpesvirus</name>
    <dbReference type="NCBI Taxonomy" id="111469"/>
    <lineage>
        <taxon>Viruses</taxon>
        <taxon>Duplodnaviria</taxon>
        <taxon>Heunggongvirae</taxon>
        <taxon>Peploviricota</taxon>
        <taxon>Herviviricetes</taxon>
        <taxon>Herpesvirales</taxon>
        <taxon>Orthoherpesviridae</taxon>
        <taxon>Gammaherpesvirinae</taxon>
        <taxon>Rhadinovirus</taxon>
        <taxon>Rhadinovirus macacinegamma8</taxon>
        <taxon>Macacine gammaherpesvirus 8</taxon>
    </lineage>
</organism>
<name>U5NM37_9GAMA</name>
<accession>U5NM37</accession>
<keyword evidence="1" id="KW-1133">Transmembrane helix</keyword>
<dbReference type="GeneID" id="65099365"/>
<evidence type="ECO:0000256" key="1">
    <source>
        <dbReference type="SAM" id="Phobius"/>
    </source>
</evidence>
<dbReference type="PROSITE" id="PS50062">
    <property type="entry name" value="BCL2_FAMILY"/>
    <property type="match status" value="1"/>
</dbReference>
<protein>
    <submittedName>
        <fullName evidence="3">ORF16</fullName>
    </submittedName>
</protein>
<dbReference type="KEGG" id="vg:65099365"/>
<dbReference type="Proteomes" id="UP000134372">
    <property type="component" value="Segment"/>
</dbReference>
<proteinExistence type="predicted"/>
<evidence type="ECO:0000313" key="3">
    <source>
        <dbReference type="EMBL" id="AGY30698.1"/>
    </source>
</evidence>
<feature type="transmembrane region" description="Helical" evidence="1">
    <location>
        <begin position="107"/>
        <end position="128"/>
    </location>
</feature>
<dbReference type="SMART" id="SM00337">
    <property type="entry name" value="BCL"/>
    <property type="match status" value="1"/>
</dbReference>